<accession>A0A9Q1K887</accession>
<dbReference type="OrthoDB" id="1933081at2759"/>
<proteinExistence type="predicted"/>
<dbReference type="EMBL" id="JAKOGI010000266">
    <property type="protein sequence ID" value="KAJ8438190.1"/>
    <property type="molecule type" value="Genomic_DNA"/>
</dbReference>
<evidence type="ECO:0000313" key="1">
    <source>
        <dbReference type="EMBL" id="KAJ8438190.1"/>
    </source>
</evidence>
<gene>
    <name evidence="1" type="ORF">Cgig2_001908</name>
</gene>
<organism evidence="1 2">
    <name type="scientific">Carnegiea gigantea</name>
    <dbReference type="NCBI Taxonomy" id="171969"/>
    <lineage>
        <taxon>Eukaryota</taxon>
        <taxon>Viridiplantae</taxon>
        <taxon>Streptophyta</taxon>
        <taxon>Embryophyta</taxon>
        <taxon>Tracheophyta</taxon>
        <taxon>Spermatophyta</taxon>
        <taxon>Magnoliopsida</taxon>
        <taxon>eudicotyledons</taxon>
        <taxon>Gunneridae</taxon>
        <taxon>Pentapetalae</taxon>
        <taxon>Caryophyllales</taxon>
        <taxon>Cactineae</taxon>
        <taxon>Cactaceae</taxon>
        <taxon>Cactoideae</taxon>
        <taxon>Echinocereeae</taxon>
        <taxon>Carnegiea</taxon>
    </lineage>
</organism>
<dbReference type="Proteomes" id="UP001153076">
    <property type="component" value="Unassembled WGS sequence"/>
</dbReference>
<evidence type="ECO:0008006" key="3">
    <source>
        <dbReference type="Google" id="ProtNLM"/>
    </source>
</evidence>
<name>A0A9Q1K887_9CARY</name>
<sequence>MIMFIEQLGDCQHKLLMNDKWIFVIQKRLLKKILKILLKKILEKRLSKNLSNVNPNLEFELRDKSSEIIKENNSIINNQMIHESFIEAQFMNLTNYSLTQKRMNDLANRRGTIRNQMNQISKIVNISPNKTHYGIKRLESLQNIVQILKRRTTRLISKSAYVFYKLSQAQLINLYKLRSVFQYYETSLFLKNEIKDYFGAQEIIHSELRTKKLPNSGMNPWKNWLKSNYQYEQLINSNYQNAKAPLLLLQNEKENLIKNHKYKVLSYKFVFHEDTKDSYSYRIPFQRNKNKEFFYTNNYNIHKGNLIDIKKGRIGAWIHNKYTKIEPKNYQFAYEFDIDDEIIDEKEKEIDEKEKKECFDDKNDIFYHKIYQELNRSRNRSHQEKSIFDWMGMNEEIKSSCIDRILPWTIPINLLFSNFENFSKNEKKNEKGSVNKKKNENPIVNRKKNEKAIVNEKKNENPIDAVTIYKKKHVGHKRTFRSFI</sequence>
<dbReference type="AlphaFoldDB" id="A0A9Q1K887"/>
<comment type="caution">
    <text evidence="1">The sequence shown here is derived from an EMBL/GenBank/DDBJ whole genome shotgun (WGS) entry which is preliminary data.</text>
</comment>
<keyword evidence="2" id="KW-1185">Reference proteome</keyword>
<reference evidence="1" key="1">
    <citation type="submission" date="2022-04" db="EMBL/GenBank/DDBJ databases">
        <title>Carnegiea gigantea Genome sequencing and assembly v2.</title>
        <authorList>
            <person name="Copetti D."/>
            <person name="Sanderson M.J."/>
            <person name="Burquez A."/>
            <person name="Wojciechowski M.F."/>
        </authorList>
    </citation>
    <scope>NUCLEOTIDE SEQUENCE</scope>
    <source>
        <strain evidence="1">SGP5-SGP5p</strain>
        <tissue evidence="1">Aerial part</tissue>
    </source>
</reference>
<protein>
    <recommendedName>
        <fullName evidence="3">Translocon at the inner envelope membrane of chloroplasts 214</fullName>
    </recommendedName>
</protein>
<evidence type="ECO:0000313" key="2">
    <source>
        <dbReference type="Proteomes" id="UP001153076"/>
    </source>
</evidence>